<protein>
    <submittedName>
        <fullName evidence="1">Uncharacterized protein</fullName>
    </submittedName>
</protein>
<dbReference type="Proteomes" id="UP000201506">
    <property type="component" value="Segment"/>
</dbReference>
<dbReference type="GeneID" id="26639945"/>
<dbReference type="RefSeq" id="YP_009213493.1">
    <property type="nucleotide sequence ID" value="NC_028954.1"/>
</dbReference>
<proteinExistence type="predicted"/>
<evidence type="ECO:0000313" key="2">
    <source>
        <dbReference type="Proteomes" id="UP000201506"/>
    </source>
</evidence>
<name>A0A0K1LM70_9CAUD</name>
<gene>
    <name evidence="1" type="ORF">RCRHEA_26</name>
</gene>
<dbReference type="KEGG" id="vg:26639945"/>
<evidence type="ECO:0000313" key="1">
    <source>
        <dbReference type="EMBL" id="AKU43270.1"/>
    </source>
</evidence>
<organism evidence="1 2">
    <name type="scientific">Rhodobacter phage RcRhea</name>
    <dbReference type="NCBI Taxonomy" id="1662332"/>
    <lineage>
        <taxon>Viruses</taxon>
        <taxon>Duplodnaviria</taxon>
        <taxon>Heunggongvirae</taxon>
        <taxon>Uroviricota</taxon>
        <taxon>Caudoviricetes</taxon>
        <taxon>Cronusvirus</taxon>
        <taxon>Cronusvirus cronus</taxon>
    </lineage>
</organism>
<reference evidence="1 2" key="1">
    <citation type="journal article" date="2016" name="Genome Announc.">
        <title>Complete Genome Sequences of Five Bacteriophages That Infect Rhodobacter capsulatus.</title>
        <authorList>
            <person name="Bollivar D.W."/>
            <person name="Bernardoni B."/>
            <person name="Bockman M.R."/>
            <person name="Miller B.M."/>
            <person name="Russell D.A."/>
            <person name="Delesalle V.A."/>
            <person name="Krukonis G.P."/>
            <person name="Hatfull G.F."/>
            <person name="Cross M.R."/>
            <person name="Szewczyk M.M."/>
            <person name="Eppurath A."/>
        </authorList>
    </citation>
    <scope>NUCLEOTIDE SEQUENCE [LARGE SCALE GENOMIC DNA]</scope>
</reference>
<sequence>MTDADTIRRVWGKAPPWDFNQFPVLRLSGPADLGAAHIRFGDAPISPVVPVIEFRQERGAQPDGLEFWRIIGRFHDTEICVAQRPCDFD</sequence>
<dbReference type="EMBL" id="KR935216">
    <property type="protein sequence ID" value="AKU43270.1"/>
    <property type="molecule type" value="Genomic_DNA"/>
</dbReference>
<accession>A0A0K1LM70</accession>